<feature type="transmembrane region" description="Helical" evidence="1">
    <location>
        <begin position="49"/>
        <end position="67"/>
    </location>
</feature>
<reference evidence="2 3" key="1">
    <citation type="submission" date="2014-02" db="EMBL/GenBank/DDBJ databases">
        <title>The genome sequence of Colletotrichum fioriniae PJ7.</title>
        <authorList>
            <person name="Baroncelli R."/>
            <person name="Thon M.R."/>
        </authorList>
    </citation>
    <scope>NUCLEOTIDE SEQUENCE [LARGE SCALE GENOMIC DNA]</scope>
    <source>
        <strain evidence="2 3">PJ7</strain>
    </source>
</reference>
<evidence type="ECO:0000256" key="1">
    <source>
        <dbReference type="SAM" id="Phobius"/>
    </source>
</evidence>
<protein>
    <submittedName>
        <fullName evidence="2">Uncharacterized protein</fullName>
    </submittedName>
</protein>
<accession>A0A010SD61</accession>
<dbReference type="HOGENOM" id="CLU_1570498_0_0_1"/>
<sequence length="170" mass="18569">MHSELRNSSSVIICVIPDSRSLSHSSLNDPPSLNFDPFFRPSPPSSSHILTFTFIPIFIPIFIPLPITTPRKQLRQPLQPNPINLIKSILFSTIHINNRHQLLFFFPPFLIPLDNDGHDDLALTIPITRNVARECVNVGHELGLARGGGGAADAAAKGNLLAGDFAHKGA</sequence>
<comment type="caution">
    <text evidence="2">The sequence shown here is derived from an EMBL/GenBank/DDBJ whole genome shotgun (WGS) entry which is preliminary data.</text>
</comment>
<keyword evidence="1" id="KW-0472">Membrane</keyword>
<evidence type="ECO:0000313" key="2">
    <source>
        <dbReference type="EMBL" id="EXF82713.1"/>
    </source>
</evidence>
<dbReference type="KEGG" id="cfj:CFIO01_09852"/>
<dbReference type="Proteomes" id="UP000020467">
    <property type="component" value="Unassembled WGS sequence"/>
</dbReference>
<keyword evidence="1" id="KW-1133">Transmembrane helix</keyword>
<dbReference type="AlphaFoldDB" id="A0A010SD61"/>
<name>A0A010SD61_9PEZI</name>
<evidence type="ECO:0000313" key="3">
    <source>
        <dbReference type="Proteomes" id="UP000020467"/>
    </source>
</evidence>
<keyword evidence="1" id="KW-0812">Transmembrane</keyword>
<keyword evidence="3" id="KW-1185">Reference proteome</keyword>
<dbReference type="EMBL" id="JARH01000289">
    <property type="protein sequence ID" value="EXF82713.1"/>
    <property type="molecule type" value="Genomic_DNA"/>
</dbReference>
<gene>
    <name evidence="2" type="ORF">CFIO01_09852</name>
</gene>
<proteinExistence type="predicted"/>
<organism evidence="2 3">
    <name type="scientific">Colletotrichum fioriniae PJ7</name>
    <dbReference type="NCBI Taxonomy" id="1445577"/>
    <lineage>
        <taxon>Eukaryota</taxon>
        <taxon>Fungi</taxon>
        <taxon>Dikarya</taxon>
        <taxon>Ascomycota</taxon>
        <taxon>Pezizomycotina</taxon>
        <taxon>Sordariomycetes</taxon>
        <taxon>Hypocreomycetidae</taxon>
        <taxon>Glomerellales</taxon>
        <taxon>Glomerellaceae</taxon>
        <taxon>Colletotrichum</taxon>
        <taxon>Colletotrichum acutatum species complex</taxon>
    </lineage>
</organism>